<accession>A0AAW9QYV3</accession>
<proteinExistence type="predicted"/>
<name>A0AAW9QYV3_9CHRO</name>
<sequence>MAKVSGKPLQPNPFLSYRDPKTGLWVVIQGTSLHNCLEISSQEAPHSHTRERVQS</sequence>
<evidence type="ECO:0000313" key="1">
    <source>
        <dbReference type="EMBL" id="MEG3438908.1"/>
    </source>
</evidence>
<dbReference type="RefSeq" id="WP_332866393.1">
    <property type="nucleotide sequence ID" value="NZ_JBAFSM010000037.1"/>
</dbReference>
<dbReference type="AlphaFoldDB" id="A0AAW9QYV3"/>
<dbReference type="EMBL" id="JBAFSM010000037">
    <property type="protein sequence ID" value="MEG3438908.1"/>
    <property type="molecule type" value="Genomic_DNA"/>
</dbReference>
<keyword evidence="2" id="KW-1185">Reference proteome</keyword>
<organism evidence="1 2">
    <name type="scientific">Pannus brasiliensis CCIBt3594</name>
    <dbReference type="NCBI Taxonomy" id="1427578"/>
    <lineage>
        <taxon>Bacteria</taxon>
        <taxon>Bacillati</taxon>
        <taxon>Cyanobacteriota</taxon>
        <taxon>Cyanophyceae</taxon>
        <taxon>Oscillatoriophycideae</taxon>
        <taxon>Chroococcales</taxon>
        <taxon>Microcystaceae</taxon>
        <taxon>Pannus</taxon>
    </lineage>
</organism>
<dbReference type="Proteomes" id="UP001328733">
    <property type="component" value="Unassembled WGS sequence"/>
</dbReference>
<comment type="caution">
    <text evidence="1">The sequence shown here is derived from an EMBL/GenBank/DDBJ whole genome shotgun (WGS) entry which is preliminary data.</text>
</comment>
<gene>
    <name evidence="1" type="ORF">V0288_17405</name>
</gene>
<evidence type="ECO:0000313" key="2">
    <source>
        <dbReference type="Proteomes" id="UP001328733"/>
    </source>
</evidence>
<reference evidence="1 2" key="1">
    <citation type="submission" date="2024-01" db="EMBL/GenBank/DDBJ databases">
        <title>Genomic insights into the taxonomy and metabolism of the cyanobacterium Pannus brasiliensis CCIBt3594.</title>
        <authorList>
            <person name="Machado M."/>
            <person name="Botero N.B."/>
            <person name="Andreote A.P.D."/>
            <person name="Feitosa A.M.T."/>
            <person name="Popin R."/>
            <person name="Sivonen K."/>
            <person name="Fiore M.F."/>
        </authorList>
    </citation>
    <scope>NUCLEOTIDE SEQUENCE [LARGE SCALE GENOMIC DNA]</scope>
    <source>
        <strain evidence="1 2">CCIBt3594</strain>
    </source>
</reference>
<protein>
    <submittedName>
        <fullName evidence="1">Uncharacterized protein</fullName>
    </submittedName>
</protein>